<keyword evidence="3" id="KW-0540">Nuclease</keyword>
<accession>X6P9T2</accession>
<dbReference type="InterPro" id="IPR043128">
    <property type="entry name" value="Rev_trsase/Diguanyl_cyclase"/>
</dbReference>
<proteinExistence type="predicted"/>
<dbReference type="InterPro" id="IPR050951">
    <property type="entry name" value="Retrovirus_Pol_polyprotein"/>
</dbReference>
<dbReference type="EMBL" id="ASPP01002627">
    <property type="protein sequence ID" value="ETO34382.1"/>
    <property type="molecule type" value="Genomic_DNA"/>
</dbReference>
<dbReference type="PANTHER" id="PTHR37984:SF5">
    <property type="entry name" value="PROTEIN NYNRIN-LIKE"/>
    <property type="match status" value="1"/>
</dbReference>
<dbReference type="GO" id="GO:0016787">
    <property type="term" value="F:hydrolase activity"/>
    <property type="evidence" value="ECO:0007669"/>
    <property type="project" value="UniProtKB-KW"/>
</dbReference>
<gene>
    <name evidence="10" type="ORF">RFI_02713</name>
</gene>
<dbReference type="GO" id="GO:0003964">
    <property type="term" value="F:RNA-directed DNA polymerase activity"/>
    <property type="evidence" value="ECO:0007669"/>
    <property type="project" value="UniProtKB-KW"/>
</dbReference>
<keyword evidence="7" id="KW-0511">Multifunctional enzyme</keyword>
<evidence type="ECO:0000256" key="3">
    <source>
        <dbReference type="ARBA" id="ARBA00022722"/>
    </source>
</evidence>
<evidence type="ECO:0000259" key="9">
    <source>
        <dbReference type="Pfam" id="PF17919"/>
    </source>
</evidence>
<keyword evidence="5" id="KW-0378">Hydrolase</keyword>
<organism evidence="10 11">
    <name type="scientific">Reticulomyxa filosa</name>
    <dbReference type="NCBI Taxonomy" id="46433"/>
    <lineage>
        <taxon>Eukaryota</taxon>
        <taxon>Sar</taxon>
        <taxon>Rhizaria</taxon>
        <taxon>Retaria</taxon>
        <taxon>Foraminifera</taxon>
        <taxon>Monothalamids</taxon>
        <taxon>Reticulomyxidae</taxon>
        <taxon>Reticulomyxa</taxon>
    </lineage>
</organism>
<dbReference type="InterPro" id="IPR041373">
    <property type="entry name" value="RT_RNaseH"/>
</dbReference>
<dbReference type="InterPro" id="IPR041577">
    <property type="entry name" value="RT_RNaseH_2"/>
</dbReference>
<evidence type="ECO:0000256" key="2">
    <source>
        <dbReference type="ARBA" id="ARBA00022695"/>
    </source>
</evidence>
<evidence type="ECO:0000256" key="4">
    <source>
        <dbReference type="ARBA" id="ARBA00022759"/>
    </source>
</evidence>
<protein>
    <recommendedName>
        <fullName evidence="12">Reverse transcriptase/retrotransposon-derived protein RNase H-like domain-containing protein</fullName>
    </recommendedName>
</protein>
<name>X6P9T2_RETFI</name>
<evidence type="ECO:0000313" key="11">
    <source>
        <dbReference type="Proteomes" id="UP000023152"/>
    </source>
</evidence>
<keyword evidence="6" id="KW-0695">RNA-directed DNA polymerase</keyword>
<feature type="domain" description="Reverse transcriptase RNase H-like" evidence="8">
    <location>
        <begin position="83"/>
        <end position="137"/>
    </location>
</feature>
<dbReference type="OrthoDB" id="415724at2759"/>
<sequence>MVFGFTNAQATFQLALTNELNNLRKKHTKWNWTDTHEHAFKQLRDKIANAQLLRHPKQNEGFIVQCDASNETIGAALLKNHDILKELYALVYAIQKWIHYLLLRKFIQYIDNKNLSSLFKISGKHLNIILSRWTLLLIKKWMILYLKFKMHSLSVMISMTYDDLFDKNNFNDSQNNDKLTSSIKSHFNNQDKRILTYANLTVHLKNAIKQNKISLNKIVILTYVDKHIVPQSIRNSIIIYFHCHALAQHQGAQRIAATIIEHLY</sequence>
<evidence type="ECO:0000256" key="6">
    <source>
        <dbReference type="ARBA" id="ARBA00022918"/>
    </source>
</evidence>
<feature type="domain" description="Reverse transcriptase/retrotransposon-derived protein RNase H-like" evidence="9">
    <location>
        <begin position="32"/>
        <end position="82"/>
    </location>
</feature>
<evidence type="ECO:0000256" key="7">
    <source>
        <dbReference type="ARBA" id="ARBA00023268"/>
    </source>
</evidence>
<dbReference type="Pfam" id="PF17919">
    <property type="entry name" value="RT_RNaseH_2"/>
    <property type="match status" value="1"/>
</dbReference>
<evidence type="ECO:0000313" key="10">
    <source>
        <dbReference type="EMBL" id="ETO34382.1"/>
    </source>
</evidence>
<reference evidence="10 11" key="1">
    <citation type="journal article" date="2013" name="Curr. Biol.">
        <title>The Genome of the Foraminiferan Reticulomyxa filosa.</title>
        <authorList>
            <person name="Glockner G."/>
            <person name="Hulsmann N."/>
            <person name="Schleicher M."/>
            <person name="Noegel A.A."/>
            <person name="Eichinger L."/>
            <person name="Gallinger C."/>
            <person name="Pawlowski J."/>
            <person name="Sierra R."/>
            <person name="Euteneuer U."/>
            <person name="Pillet L."/>
            <person name="Moustafa A."/>
            <person name="Platzer M."/>
            <person name="Groth M."/>
            <person name="Szafranski K."/>
            <person name="Schliwa M."/>
        </authorList>
    </citation>
    <scope>NUCLEOTIDE SEQUENCE [LARGE SCALE GENOMIC DNA]</scope>
</reference>
<dbReference type="AlphaFoldDB" id="X6P9T2"/>
<keyword evidence="1" id="KW-0808">Transferase</keyword>
<keyword evidence="11" id="KW-1185">Reference proteome</keyword>
<evidence type="ECO:0000256" key="1">
    <source>
        <dbReference type="ARBA" id="ARBA00022679"/>
    </source>
</evidence>
<comment type="caution">
    <text evidence="10">The sequence shown here is derived from an EMBL/GenBank/DDBJ whole genome shotgun (WGS) entry which is preliminary data.</text>
</comment>
<evidence type="ECO:0000259" key="8">
    <source>
        <dbReference type="Pfam" id="PF17917"/>
    </source>
</evidence>
<evidence type="ECO:0008006" key="12">
    <source>
        <dbReference type="Google" id="ProtNLM"/>
    </source>
</evidence>
<keyword evidence="4" id="KW-0255">Endonuclease</keyword>
<evidence type="ECO:0000256" key="5">
    <source>
        <dbReference type="ARBA" id="ARBA00022801"/>
    </source>
</evidence>
<dbReference type="GO" id="GO:0004519">
    <property type="term" value="F:endonuclease activity"/>
    <property type="evidence" value="ECO:0007669"/>
    <property type="project" value="UniProtKB-KW"/>
</dbReference>
<dbReference type="Pfam" id="PF17917">
    <property type="entry name" value="RT_RNaseH"/>
    <property type="match status" value="1"/>
</dbReference>
<keyword evidence="2" id="KW-0548">Nucleotidyltransferase</keyword>
<dbReference type="PANTHER" id="PTHR37984">
    <property type="entry name" value="PROTEIN CBG26694"/>
    <property type="match status" value="1"/>
</dbReference>
<dbReference type="SUPFAM" id="SSF56672">
    <property type="entry name" value="DNA/RNA polymerases"/>
    <property type="match status" value="1"/>
</dbReference>
<dbReference type="Gene3D" id="3.30.70.270">
    <property type="match status" value="1"/>
</dbReference>
<dbReference type="Proteomes" id="UP000023152">
    <property type="component" value="Unassembled WGS sequence"/>
</dbReference>
<dbReference type="InterPro" id="IPR043502">
    <property type="entry name" value="DNA/RNA_pol_sf"/>
</dbReference>